<feature type="domain" description="NIPSNAP" evidence="2">
    <location>
        <begin position="72"/>
        <end position="163"/>
    </location>
</feature>
<dbReference type="GO" id="GO:0000423">
    <property type="term" value="P:mitophagy"/>
    <property type="evidence" value="ECO:0007669"/>
    <property type="project" value="UniProtKB-ARBA"/>
</dbReference>
<dbReference type="InterPro" id="IPR011008">
    <property type="entry name" value="Dimeric_a/b-barrel"/>
</dbReference>
<keyword evidence="4" id="KW-1185">Reference proteome</keyword>
<dbReference type="GO" id="GO:0005739">
    <property type="term" value="C:mitochondrion"/>
    <property type="evidence" value="ECO:0007669"/>
    <property type="project" value="TreeGrafter"/>
</dbReference>
<proteinExistence type="inferred from homology"/>
<sequence length="295" mass="30843">MLSGGVAPLGAAAAAAAARAAWPGACAGLAAALDGGGAAMQHQQQRQRRGVASSAATAAAAAPAAPSGSVLEVREYTLHPAGMKAYLKLTAEHAELRRSLLPFLGMFTCDTGGELNVVTHLYAYESMAAREAARAAAAKDAQWVAYVDAGRQYMQKQASRIMLEATGLYAATGAPGAAAFAPPSGAGPGMYELRQYQLHPGYGSVPKLLKAFEEGLPDKIAADPEGRLVSFAYSDVGTLNSVMELWRYPNAAACIRARQAARQVPKWRETIAAVTPGVQTFTTSFLTPCPFSPWQ</sequence>
<dbReference type="PANTHER" id="PTHR21017:SF17">
    <property type="entry name" value="PROTEIN NIPSNAP"/>
    <property type="match status" value="1"/>
</dbReference>
<reference evidence="3 4" key="1">
    <citation type="journal article" date="2018" name="Sci. Rep.">
        <title>Raphidocelis subcapitata (=Pseudokirchneriella subcapitata) provides an insight into genome evolution and environmental adaptations in the Sphaeropleales.</title>
        <authorList>
            <person name="Suzuki S."/>
            <person name="Yamaguchi H."/>
            <person name="Nakajima N."/>
            <person name="Kawachi M."/>
        </authorList>
    </citation>
    <scope>NUCLEOTIDE SEQUENCE [LARGE SCALE GENOMIC DNA]</scope>
    <source>
        <strain evidence="3 4">NIES-35</strain>
    </source>
</reference>
<dbReference type="Gene3D" id="3.30.70.100">
    <property type="match status" value="2"/>
</dbReference>
<evidence type="ECO:0000256" key="1">
    <source>
        <dbReference type="ARBA" id="ARBA00005291"/>
    </source>
</evidence>
<dbReference type="InParanoid" id="A0A2V0PJ23"/>
<protein>
    <recommendedName>
        <fullName evidence="2">NIPSNAP domain-containing protein</fullName>
    </recommendedName>
</protein>
<comment type="similarity">
    <text evidence="1">Belongs to the NipSnap family.</text>
</comment>
<dbReference type="EMBL" id="BDRX01000174">
    <property type="protein sequence ID" value="GBF99804.1"/>
    <property type="molecule type" value="Genomic_DNA"/>
</dbReference>
<dbReference type="PANTHER" id="PTHR21017">
    <property type="entry name" value="NIPSNAP-RELATED"/>
    <property type="match status" value="1"/>
</dbReference>
<evidence type="ECO:0000313" key="4">
    <source>
        <dbReference type="Proteomes" id="UP000247498"/>
    </source>
</evidence>
<dbReference type="Proteomes" id="UP000247498">
    <property type="component" value="Unassembled WGS sequence"/>
</dbReference>
<dbReference type="STRING" id="307507.A0A2V0PJ23"/>
<gene>
    <name evidence="3" type="ORF">Rsub_12557</name>
</gene>
<dbReference type="OrthoDB" id="10262843at2759"/>
<name>A0A2V0PJ23_9CHLO</name>
<organism evidence="3 4">
    <name type="scientific">Raphidocelis subcapitata</name>
    <dbReference type="NCBI Taxonomy" id="307507"/>
    <lineage>
        <taxon>Eukaryota</taxon>
        <taxon>Viridiplantae</taxon>
        <taxon>Chlorophyta</taxon>
        <taxon>core chlorophytes</taxon>
        <taxon>Chlorophyceae</taxon>
        <taxon>CS clade</taxon>
        <taxon>Sphaeropleales</taxon>
        <taxon>Selenastraceae</taxon>
        <taxon>Raphidocelis</taxon>
    </lineage>
</organism>
<feature type="domain" description="NIPSNAP" evidence="2">
    <location>
        <begin position="191"/>
        <end position="293"/>
    </location>
</feature>
<dbReference type="InterPro" id="IPR012577">
    <property type="entry name" value="NIPSNAP"/>
</dbReference>
<dbReference type="SUPFAM" id="SSF54909">
    <property type="entry name" value="Dimeric alpha+beta barrel"/>
    <property type="match status" value="2"/>
</dbReference>
<dbReference type="Pfam" id="PF07978">
    <property type="entry name" value="NIPSNAP"/>
    <property type="match status" value="2"/>
</dbReference>
<dbReference type="AlphaFoldDB" id="A0A2V0PJ23"/>
<evidence type="ECO:0000259" key="2">
    <source>
        <dbReference type="Pfam" id="PF07978"/>
    </source>
</evidence>
<evidence type="ECO:0000313" key="3">
    <source>
        <dbReference type="EMBL" id="GBF99804.1"/>
    </source>
</evidence>
<accession>A0A2V0PJ23</accession>
<comment type="caution">
    <text evidence="3">The sequence shown here is derived from an EMBL/GenBank/DDBJ whole genome shotgun (WGS) entry which is preliminary data.</text>
</comment>
<dbReference type="InterPro" id="IPR051557">
    <property type="entry name" value="NipSnap_domain"/>
</dbReference>